<dbReference type="InterPro" id="IPR020831">
    <property type="entry name" value="GlycerAld/Erythrose_P_DH"/>
</dbReference>
<feature type="binding site" evidence="5">
    <location>
        <position position="183"/>
    </location>
    <ligand>
        <name>D-glyceraldehyde 3-phosphate</name>
        <dbReference type="ChEBI" id="CHEBI:59776"/>
    </ligand>
</feature>
<comment type="subunit">
    <text evidence="2">Homotetramer.</text>
</comment>
<feature type="binding site" evidence="6">
    <location>
        <position position="316"/>
    </location>
    <ligand>
        <name>NAD(+)</name>
        <dbReference type="ChEBI" id="CHEBI:57540"/>
    </ligand>
</feature>
<dbReference type="InterPro" id="IPR020830">
    <property type="entry name" value="GlycerAld_3-P_DH_AS"/>
</dbReference>
<keyword evidence="6" id="KW-0547">Nucleotide-binding</keyword>
<organism evidence="11 12">
    <name type="scientific">Archangium violaceum Cb vi76</name>
    <dbReference type="NCBI Taxonomy" id="1406225"/>
    <lineage>
        <taxon>Bacteria</taxon>
        <taxon>Pseudomonadati</taxon>
        <taxon>Myxococcota</taxon>
        <taxon>Myxococcia</taxon>
        <taxon>Myxococcales</taxon>
        <taxon>Cystobacterineae</taxon>
        <taxon>Archangiaceae</taxon>
        <taxon>Archangium</taxon>
    </lineage>
</organism>
<evidence type="ECO:0000256" key="6">
    <source>
        <dbReference type="PIRSR" id="PIRSR000149-3"/>
    </source>
</evidence>
<dbReference type="InterPro" id="IPR020828">
    <property type="entry name" value="GlycerAld_3-P_DH_NAD(P)-bd"/>
</dbReference>
<dbReference type="CDD" id="cd05214">
    <property type="entry name" value="GAPDH_I_N"/>
    <property type="match status" value="1"/>
</dbReference>
<dbReference type="InterPro" id="IPR036291">
    <property type="entry name" value="NAD(P)-bd_dom_sf"/>
</dbReference>
<feature type="active site" description="Nucleophile" evidence="4">
    <location>
        <position position="153"/>
    </location>
</feature>
<dbReference type="CDD" id="cd18126">
    <property type="entry name" value="GAPDH_I_C"/>
    <property type="match status" value="1"/>
</dbReference>
<feature type="site" description="Activates thiol group during catalysis" evidence="7">
    <location>
        <position position="180"/>
    </location>
</feature>
<evidence type="ECO:0000313" key="11">
    <source>
        <dbReference type="EMBL" id="KFA94279.1"/>
    </source>
</evidence>
<dbReference type="FunFam" id="3.30.360.10:FF:000002">
    <property type="entry name" value="Glyceraldehyde-3-phosphate dehydrogenase"/>
    <property type="match status" value="1"/>
</dbReference>
<feature type="binding site" evidence="5">
    <location>
        <position position="234"/>
    </location>
    <ligand>
        <name>D-glyceraldehyde 3-phosphate</name>
        <dbReference type="ChEBI" id="CHEBI:59776"/>
    </ligand>
</feature>
<evidence type="ECO:0000256" key="9">
    <source>
        <dbReference type="RuleBase" id="RU361160"/>
    </source>
</evidence>
<comment type="caution">
    <text evidence="11">The sequence shown here is derived from an EMBL/GenBank/DDBJ whole genome shotgun (WGS) entry which is preliminary data.</text>
</comment>
<reference evidence="11 12" key="1">
    <citation type="submission" date="2014-07" db="EMBL/GenBank/DDBJ databases">
        <title>Draft Genome Sequence of Gephyronic Acid Producer, Cystobacter violaceus Strain Cb vi76.</title>
        <authorList>
            <person name="Stevens D.C."/>
            <person name="Young J."/>
            <person name="Carmichael R."/>
            <person name="Tan J."/>
            <person name="Taylor R.E."/>
        </authorList>
    </citation>
    <scope>NUCLEOTIDE SEQUENCE [LARGE SCALE GENOMIC DNA]</scope>
    <source>
        <strain evidence="11 12">Cb vi76</strain>
    </source>
</reference>
<keyword evidence="6" id="KW-0520">NAD</keyword>
<dbReference type="SUPFAM" id="SSF51735">
    <property type="entry name" value="NAD(P)-binding Rossmann-fold domains"/>
    <property type="match status" value="1"/>
</dbReference>
<dbReference type="InterPro" id="IPR020829">
    <property type="entry name" value="GlycerAld_3-P_DH_cat"/>
</dbReference>
<feature type="domain" description="Glyceraldehyde 3-phosphate dehydrogenase NAD(P) binding" evidence="10">
    <location>
        <begin position="3"/>
        <end position="153"/>
    </location>
</feature>
<evidence type="ECO:0000256" key="3">
    <source>
        <dbReference type="ARBA" id="ARBA00023002"/>
    </source>
</evidence>
<dbReference type="PANTHER" id="PTHR43148">
    <property type="entry name" value="GLYCERALDEHYDE-3-PHOSPHATE DEHYDROGENASE 2"/>
    <property type="match status" value="1"/>
</dbReference>
<evidence type="ECO:0000256" key="1">
    <source>
        <dbReference type="ARBA" id="ARBA00007406"/>
    </source>
</evidence>
<dbReference type="GO" id="GO:0006006">
    <property type="term" value="P:glucose metabolic process"/>
    <property type="evidence" value="ECO:0007669"/>
    <property type="project" value="InterPro"/>
</dbReference>
<feature type="binding site" evidence="5">
    <location>
        <begin position="211"/>
        <end position="212"/>
    </location>
    <ligand>
        <name>D-glyceraldehyde 3-phosphate</name>
        <dbReference type="ChEBI" id="CHEBI:59776"/>
    </ligand>
</feature>
<name>A0A084T0P4_9BACT</name>
<accession>A0A084T0P4</accession>
<dbReference type="Gene3D" id="3.30.360.10">
    <property type="entry name" value="Dihydrodipicolinate Reductase, domain 2"/>
    <property type="match status" value="1"/>
</dbReference>
<feature type="binding site" evidence="6">
    <location>
        <position position="35"/>
    </location>
    <ligand>
        <name>NAD(+)</name>
        <dbReference type="ChEBI" id="CHEBI:57540"/>
    </ligand>
</feature>
<evidence type="ECO:0000256" key="8">
    <source>
        <dbReference type="RuleBase" id="RU000397"/>
    </source>
</evidence>
<evidence type="ECO:0000256" key="7">
    <source>
        <dbReference type="PIRSR" id="PIRSR000149-4"/>
    </source>
</evidence>
<dbReference type="SMART" id="SM00846">
    <property type="entry name" value="Gp_dh_N"/>
    <property type="match status" value="1"/>
</dbReference>
<dbReference type="Pfam" id="PF00044">
    <property type="entry name" value="Gp_dh_N"/>
    <property type="match status" value="1"/>
</dbReference>
<dbReference type="Gene3D" id="3.40.50.720">
    <property type="entry name" value="NAD(P)-binding Rossmann-like Domain"/>
    <property type="match status" value="1"/>
</dbReference>
<keyword evidence="3 9" id="KW-0560">Oxidoreductase</keyword>
<evidence type="ECO:0000256" key="2">
    <source>
        <dbReference type="ARBA" id="ARBA00011881"/>
    </source>
</evidence>
<dbReference type="SUPFAM" id="SSF55347">
    <property type="entry name" value="Glyceraldehyde-3-phosphate dehydrogenase-like, C-terminal domain"/>
    <property type="match status" value="1"/>
</dbReference>
<dbReference type="GO" id="GO:0051287">
    <property type="term" value="F:NAD binding"/>
    <property type="evidence" value="ECO:0007669"/>
    <property type="project" value="InterPro"/>
</dbReference>
<proteinExistence type="inferred from homology"/>
<sequence length="336" mass="36029">MATKIAINGFGRIGRCVLRAALSRKENLDFVAINDLDEPAALAHLFKYDSVHGTWQGTVKATDKAIIIDGKEIAVTAQKDPTALPWKSLGADIVLECTGRFTERDGAEKHLGAGAKKVIISAPAKGPDLTLAYGINHDQYDPKKHHILSNASCTTNCLAPLGKVLLESFGIEKGVMTTIHSYTNDQRILDLTHKDLRRARAAALSMIPASTGAAKAIGEVLPALKGKMNGQAVRVPTPNVSLVDLTVVTSKSVTVDAVNAAFKAAAEGPLKGILQYSDELTVSVDYNGNPHSSIFDSTNTMVMGDNLLKVMAWYDNEWGFSNRMVDTAKFLATKGL</sequence>
<dbReference type="EC" id="1.2.1.-" evidence="9"/>
<dbReference type="PROSITE" id="PS00071">
    <property type="entry name" value="GAPDH"/>
    <property type="match status" value="1"/>
</dbReference>
<comment type="similarity">
    <text evidence="1 8">Belongs to the glyceraldehyde-3-phosphate dehydrogenase family.</text>
</comment>
<dbReference type="InterPro" id="IPR006424">
    <property type="entry name" value="Glyceraldehyde-3-P_DH_1"/>
</dbReference>
<dbReference type="AlphaFoldDB" id="A0A084T0P4"/>
<dbReference type="Pfam" id="PF02800">
    <property type="entry name" value="Gp_dh_C"/>
    <property type="match status" value="1"/>
</dbReference>
<dbReference type="FunFam" id="3.40.50.720:FF:000001">
    <property type="entry name" value="Glyceraldehyde-3-phosphate dehydrogenase"/>
    <property type="match status" value="1"/>
</dbReference>
<feature type="binding site" evidence="6">
    <location>
        <position position="121"/>
    </location>
    <ligand>
        <name>NAD(+)</name>
        <dbReference type="ChEBI" id="CHEBI:57540"/>
    </ligand>
</feature>
<dbReference type="PRINTS" id="PR00078">
    <property type="entry name" value="G3PDHDRGNASE"/>
</dbReference>
<evidence type="ECO:0000313" key="12">
    <source>
        <dbReference type="Proteomes" id="UP000028547"/>
    </source>
</evidence>
<dbReference type="Proteomes" id="UP000028547">
    <property type="component" value="Unassembled WGS sequence"/>
</dbReference>
<dbReference type="EMBL" id="JPMI01000020">
    <property type="protein sequence ID" value="KFA94279.1"/>
    <property type="molecule type" value="Genomic_DNA"/>
</dbReference>
<feature type="binding site" evidence="6">
    <location>
        <begin position="12"/>
        <end position="13"/>
    </location>
    <ligand>
        <name>NAD(+)</name>
        <dbReference type="ChEBI" id="CHEBI:57540"/>
    </ligand>
</feature>
<gene>
    <name evidence="11" type="ORF">Q664_03740</name>
</gene>
<evidence type="ECO:0000259" key="10">
    <source>
        <dbReference type="SMART" id="SM00846"/>
    </source>
</evidence>
<dbReference type="GO" id="GO:0050661">
    <property type="term" value="F:NADP binding"/>
    <property type="evidence" value="ECO:0007669"/>
    <property type="project" value="InterPro"/>
</dbReference>
<dbReference type="GO" id="GO:0016620">
    <property type="term" value="F:oxidoreductase activity, acting on the aldehyde or oxo group of donors, NAD or NADP as acceptor"/>
    <property type="evidence" value="ECO:0007669"/>
    <property type="project" value="InterPro"/>
</dbReference>
<feature type="binding site" evidence="5">
    <location>
        <begin position="152"/>
        <end position="154"/>
    </location>
    <ligand>
        <name>D-glyceraldehyde 3-phosphate</name>
        <dbReference type="ChEBI" id="CHEBI:59776"/>
    </ligand>
</feature>
<dbReference type="PIRSF" id="PIRSF000149">
    <property type="entry name" value="GAP_DH"/>
    <property type="match status" value="1"/>
</dbReference>
<dbReference type="RefSeq" id="WP_043389877.1">
    <property type="nucleotide sequence ID" value="NZ_JPMI01000020.1"/>
</dbReference>
<evidence type="ECO:0000256" key="5">
    <source>
        <dbReference type="PIRSR" id="PIRSR000149-2"/>
    </source>
</evidence>
<evidence type="ECO:0000256" key="4">
    <source>
        <dbReference type="PIRSR" id="PIRSR000149-1"/>
    </source>
</evidence>
<protein>
    <recommendedName>
        <fullName evidence="9">Glyceraldehyde-3-phosphate dehydrogenase</fullName>
        <ecNumber evidence="9">1.2.1.-</ecNumber>
    </recommendedName>
</protein>
<dbReference type="NCBIfam" id="TIGR01534">
    <property type="entry name" value="GAPDH-I"/>
    <property type="match status" value="1"/>
</dbReference>